<organism evidence="10 11">
    <name type="scientific">Cloeon dipterum</name>
    <dbReference type="NCBI Taxonomy" id="197152"/>
    <lineage>
        <taxon>Eukaryota</taxon>
        <taxon>Metazoa</taxon>
        <taxon>Ecdysozoa</taxon>
        <taxon>Arthropoda</taxon>
        <taxon>Hexapoda</taxon>
        <taxon>Insecta</taxon>
        <taxon>Pterygota</taxon>
        <taxon>Palaeoptera</taxon>
        <taxon>Ephemeroptera</taxon>
        <taxon>Pisciforma</taxon>
        <taxon>Baetidae</taxon>
        <taxon>Cloeon</taxon>
    </lineage>
</organism>
<evidence type="ECO:0000256" key="8">
    <source>
        <dbReference type="SAM" id="SignalP"/>
    </source>
</evidence>
<sequence length="279" mass="28925">MKVLFALLAVLAIAQAASVKQLKPLRLTKPVVNNAPPRVDFRIVGGQQATRGQFPYQAALDIDSSVFCGGSLISADTVLTAAHCVDGFSTWAVTLGAQTLSSGAEAGRITIQTTNSLVHEAWDPFLIENDVALLFLGAQIQTSEFIQIIRLPAASNTDLFEGAIARASGWGKSSDASSTVSDELNFVDLPVITNAECTDVYGIIFDSNICTSGAGGLNICSGDSGGPLVLAEADGILSLVGVTSFGSSGGCQIGLPAGFSRVTSFLPWLATNSNADIRP</sequence>
<dbReference type="FunFam" id="2.40.10.10:FF:000068">
    <property type="entry name" value="transmembrane protease serine 2"/>
    <property type="match status" value="1"/>
</dbReference>
<dbReference type="PRINTS" id="PR00722">
    <property type="entry name" value="CHYMOTRYPSIN"/>
</dbReference>
<dbReference type="PROSITE" id="PS00134">
    <property type="entry name" value="TRYPSIN_HIS"/>
    <property type="match status" value="1"/>
</dbReference>
<dbReference type="Pfam" id="PF00089">
    <property type="entry name" value="Trypsin"/>
    <property type="match status" value="1"/>
</dbReference>
<evidence type="ECO:0000256" key="6">
    <source>
        <dbReference type="ARBA" id="ARBA00023157"/>
    </source>
</evidence>
<accession>A0A8S1CXX8</accession>
<proteinExistence type="predicted"/>
<evidence type="ECO:0000313" key="10">
    <source>
        <dbReference type="EMBL" id="CAB3372953.1"/>
    </source>
</evidence>
<dbReference type="GO" id="GO:0004252">
    <property type="term" value="F:serine-type endopeptidase activity"/>
    <property type="evidence" value="ECO:0007669"/>
    <property type="project" value="InterPro"/>
</dbReference>
<dbReference type="EMBL" id="CADEPI010000078">
    <property type="protein sequence ID" value="CAB3372953.1"/>
    <property type="molecule type" value="Genomic_DNA"/>
</dbReference>
<keyword evidence="11" id="KW-1185">Reference proteome</keyword>
<dbReference type="InterPro" id="IPR033116">
    <property type="entry name" value="TRYPSIN_SER"/>
</dbReference>
<keyword evidence="2 8" id="KW-0732">Signal</keyword>
<dbReference type="InterPro" id="IPR001254">
    <property type="entry name" value="Trypsin_dom"/>
</dbReference>
<dbReference type="Gene3D" id="2.40.10.10">
    <property type="entry name" value="Trypsin-like serine proteases"/>
    <property type="match status" value="2"/>
</dbReference>
<gene>
    <name evidence="10" type="ORF">CLODIP_2_CD11080</name>
</gene>
<keyword evidence="6" id="KW-1015">Disulfide bond</keyword>
<name>A0A8S1CXX8_9INSE</name>
<dbReference type="GO" id="GO:0006508">
    <property type="term" value="P:proteolysis"/>
    <property type="evidence" value="ECO:0007669"/>
    <property type="project" value="UniProtKB-KW"/>
</dbReference>
<dbReference type="FunFam" id="2.40.10.10:FF:000025">
    <property type="entry name" value="serine proteases 1/2"/>
    <property type="match status" value="1"/>
</dbReference>
<keyword evidence="5" id="KW-0865">Zymogen</keyword>
<dbReference type="AlphaFoldDB" id="A0A8S1CXX8"/>
<dbReference type="CDD" id="cd00190">
    <property type="entry name" value="Tryp_SPc"/>
    <property type="match status" value="1"/>
</dbReference>
<evidence type="ECO:0000256" key="5">
    <source>
        <dbReference type="ARBA" id="ARBA00023145"/>
    </source>
</evidence>
<feature type="chain" id="PRO_5035758645" description="Peptidase S1 domain-containing protein" evidence="8">
    <location>
        <begin position="17"/>
        <end position="279"/>
    </location>
</feature>
<protein>
    <recommendedName>
        <fullName evidence="9">Peptidase S1 domain-containing protein</fullName>
    </recommendedName>
</protein>
<evidence type="ECO:0000313" key="11">
    <source>
        <dbReference type="Proteomes" id="UP000494165"/>
    </source>
</evidence>
<feature type="signal peptide" evidence="8">
    <location>
        <begin position="1"/>
        <end position="16"/>
    </location>
</feature>
<keyword evidence="3 7" id="KW-0378">Hydrolase</keyword>
<evidence type="ECO:0000259" key="9">
    <source>
        <dbReference type="PROSITE" id="PS50240"/>
    </source>
</evidence>
<evidence type="ECO:0000256" key="2">
    <source>
        <dbReference type="ARBA" id="ARBA00022729"/>
    </source>
</evidence>
<reference evidence="10 11" key="1">
    <citation type="submission" date="2020-04" db="EMBL/GenBank/DDBJ databases">
        <authorList>
            <person name="Alioto T."/>
            <person name="Alioto T."/>
            <person name="Gomez Garrido J."/>
        </authorList>
    </citation>
    <scope>NUCLEOTIDE SEQUENCE [LARGE SCALE GENOMIC DNA]</scope>
</reference>
<feature type="domain" description="Peptidase S1" evidence="9">
    <location>
        <begin position="43"/>
        <end position="274"/>
    </location>
</feature>
<dbReference type="InterPro" id="IPR009003">
    <property type="entry name" value="Peptidase_S1_PA"/>
</dbReference>
<dbReference type="PROSITE" id="PS50240">
    <property type="entry name" value="TRYPSIN_DOM"/>
    <property type="match status" value="1"/>
</dbReference>
<dbReference type="InterPro" id="IPR018114">
    <property type="entry name" value="TRYPSIN_HIS"/>
</dbReference>
<evidence type="ECO:0000256" key="7">
    <source>
        <dbReference type="RuleBase" id="RU363034"/>
    </source>
</evidence>
<dbReference type="PANTHER" id="PTHR24252:SF7">
    <property type="entry name" value="HYALIN"/>
    <property type="match status" value="1"/>
</dbReference>
<evidence type="ECO:0000256" key="1">
    <source>
        <dbReference type="ARBA" id="ARBA00022670"/>
    </source>
</evidence>
<dbReference type="PROSITE" id="PS00135">
    <property type="entry name" value="TRYPSIN_SER"/>
    <property type="match status" value="1"/>
</dbReference>
<dbReference type="SMART" id="SM00020">
    <property type="entry name" value="Tryp_SPc"/>
    <property type="match status" value="1"/>
</dbReference>
<dbReference type="InterPro" id="IPR043504">
    <property type="entry name" value="Peptidase_S1_PA_chymotrypsin"/>
</dbReference>
<keyword evidence="4 7" id="KW-0720">Serine protease</keyword>
<dbReference type="Proteomes" id="UP000494165">
    <property type="component" value="Unassembled WGS sequence"/>
</dbReference>
<evidence type="ECO:0000256" key="4">
    <source>
        <dbReference type="ARBA" id="ARBA00022825"/>
    </source>
</evidence>
<keyword evidence="1 7" id="KW-0645">Protease</keyword>
<comment type="caution">
    <text evidence="10">The sequence shown here is derived from an EMBL/GenBank/DDBJ whole genome shotgun (WGS) entry which is preliminary data.</text>
</comment>
<dbReference type="SUPFAM" id="SSF50494">
    <property type="entry name" value="Trypsin-like serine proteases"/>
    <property type="match status" value="1"/>
</dbReference>
<evidence type="ECO:0000256" key="3">
    <source>
        <dbReference type="ARBA" id="ARBA00022801"/>
    </source>
</evidence>
<dbReference type="PANTHER" id="PTHR24252">
    <property type="entry name" value="ACROSIN-RELATED"/>
    <property type="match status" value="1"/>
</dbReference>
<dbReference type="OrthoDB" id="5565075at2759"/>
<dbReference type="InterPro" id="IPR001314">
    <property type="entry name" value="Peptidase_S1A"/>
</dbReference>